<dbReference type="Gene3D" id="3.40.50.720">
    <property type="entry name" value="NAD(P)-binding Rossmann-like Domain"/>
    <property type="match status" value="1"/>
</dbReference>
<protein>
    <submittedName>
        <fullName evidence="4">Short-chain dehydrogenase/reductase</fullName>
    </submittedName>
</protein>
<evidence type="ECO:0000256" key="2">
    <source>
        <dbReference type="ARBA" id="ARBA00023002"/>
    </source>
</evidence>
<evidence type="ECO:0000313" key="4">
    <source>
        <dbReference type="EMBL" id="OHU78827.1"/>
    </source>
</evidence>
<dbReference type="AlphaFoldDB" id="A0A1S1M7V4"/>
<dbReference type="CDD" id="cd05374">
    <property type="entry name" value="17beta-HSD-like_SDR_c"/>
    <property type="match status" value="1"/>
</dbReference>
<dbReference type="InterPro" id="IPR051911">
    <property type="entry name" value="SDR_oxidoreductase"/>
</dbReference>
<gene>
    <name evidence="4" type="ORF">BKG84_10895</name>
</gene>
<sequence length="281" mass="29869">MSVWFVTGASRGLGLAITKEALSRGHQVAATARDITAIAAAFPDADKALLTLPLDVTNQAQITAAVNAATNRFGRIDVLVNNAGRGLLSAVEEASDAEVRSIFDINVFGLLAVTKAALPVLRQQQSGHVINISSSAGFTSRPGWGIYASTKFAVEAVSEALSEEVKALGIKVSIIEPGGFRTDFQDASSIHVAHDTIIDYENGPVGAVRRNLVNTNHNQPGDPAKAARAIVDITENSEPPLRLVLGPEVVERFRNKIAAFSQNLADWENVSASTNFGEEER</sequence>
<organism evidence="4 5">
    <name type="scientific">Mycobacteroides chelonae</name>
    <name type="common">Mycobacterium chelonae</name>
    <dbReference type="NCBI Taxonomy" id="1774"/>
    <lineage>
        <taxon>Bacteria</taxon>
        <taxon>Bacillati</taxon>
        <taxon>Actinomycetota</taxon>
        <taxon>Actinomycetes</taxon>
        <taxon>Mycobacteriales</taxon>
        <taxon>Mycobacteriaceae</taxon>
        <taxon>Mycobacteroides</taxon>
    </lineage>
</organism>
<dbReference type="PRINTS" id="PR00080">
    <property type="entry name" value="SDRFAMILY"/>
</dbReference>
<name>A0A1S1M7V4_MYCCH</name>
<reference evidence="4 5" key="1">
    <citation type="submission" date="2016-10" db="EMBL/GenBank/DDBJ databases">
        <title>Evaluation of Human, Veterinary and Environmental Mycobacterium chelonae Isolates by Core Genome Phylogenomic Analysis, Targeted Gene Comparison, and Anti-microbial Susceptibility Patterns: A Tale of Mistaken Identities.</title>
        <authorList>
            <person name="Fogelson S.B."/>
            <person name="Camus A.C."/>
            <person name="Lorenz W."/>
            <person name="Vasireddy R."/>
            <person name="Vasireddy S."/>
            <person name="Smith T."/>
            <person name="Brown-Elliott B.A."/>
            <person name="Wallace R.J.Jr."/>
            <person name="Hasan N.A."/>
            <person name="Reischl U."/>
            <person name="Sanchez S."/>
        </authorList>
    </citation>
    <scope>NUCLEOTIDE SEQUENCE [LARGE SCALE GENOMIC DNA]</scope>
    <source>
        <strain evidence="4 5">15518</strain>
    </source>
</reference>
<dbReference type="SUPFAM" id="SSF51735">
    <property type="entry name" value="NAD(P)-binding Rossmann-fold domains"/>
    <property type="match status" value="1"/>
</dbReference>
<evidence type="ECO:0000313" key="5">
    <source>
        <dbReference type="Proteomes" id="UP000179441"/>
    </source>
</evidence>
<dbReference type="NCBIfam" id="NF004824">
    <property type="entry name" value="PRK06180.1"/>
    <property type="match status" value="1"/>
</dbReference>
<dbReference type="EMBL" id="MLIS01000001">
    <property type="protein sequence ID" value="OHU78827.1"/>
    <property type="molecule type" value="Genomic_DNA"/>
</dbReference>
<dbReference type="GO" id="GO:0016491">
    <property type="term" value="F:oxidoreductase activity"/>
    <property type="evidence" value="ECO:0007669"/>
    <property type="project" value="UniProtKB-KW"/>
</dbReference>
<dbReference type="Proteomes" id="UP000179441">
    <property type="component" value="Unassembled WGS sequence"/>
</dbReference>
<dbReference type="InterPro" id="IPR020904">
    <property type="entry name" value="Sc_DH/Rdtase_CS"/>
</dbReference>
<dbReference type="PANTHER" id="PTHR43976:SF16">
    <property type="entry name" value="SHORT-CHAIN DEHYDROGENASE_REDUCTASE FAMILY PROTEIN"/>
    <property type="match status" value="1"/>
</dbReference>
<dbReference type="PRINTS" id="PR00081">
    <property type="entry name" value="GDHRDH"/>
</dbReference>
<dbReference type="PROSITE" id="PS00061">
    <property type="entry name" value="ADH_SHORT"/>
    <property type="match status" value="1"/>
</dbReference>
<keyword evidence="2" id="KW-0560">Oxidoreductase</keyword>
<dbReference type="InterPro" id="IPR036291">
    <property type="entry name" value="NAD(P)-bd_dom_sf"/>
</dbReference>
<keyword evidence="5" id="KW-1185">Reference proteome</keyword>
<comment type="caution">
    <text evidence="4">The sequence shown here is derived from an EMBL/GenBank/DDBJ whole genome shotgun (WGS) entry which is preliminary data.</text>
</comment>
<comment type="similarity">
    <text evidence="1 3">Belongs to the short-chain dehydrogenases/reductases (SDR) family.</text>
</comment>
<accession>A0A1S1M7V4</accession>
<dbReference type="Pfam" id="PF00106">
    <property type="entry name" value="adh_short"/>
    <property type="match status" value="1"/>
</dbReference>
<evidence type="ECO:0000256" key="1">
    <source>
        <dbReference type="ARBA" id="ARBA00006484"/>
    </source>
</evidence>
<dbReference type="PANTHER" id="PTHR43976">
    <property type="entry name" value="SHORT CHAIN DEHYDROGENASE"/>
    <property type="match status" value="1"/>
</dbReference>
<dbReference type="RefSeq" id="WP_070951695.1">
    <property type="nucleotide sequence ID" value="NZ_CP050145.1"/>
</dbReference>
<proteinExistence type="inferred from homology"/>
<dbReference type="InterPro" id="IPR002347">
    <property type="entry name" value="SDR_fam"/>
</dbReference>
<evidence type="ECO:0000256" key="3">
    <source>
        <dbReference type="RuleBase" id="RU000363"/>
    </source>
</evidence>